<evidence type="ECO:0000313" key="2">
    <source>
        <dbReference type="EMBL" id="KAF4655049.1"/>
    </source>
</evidence>
<organism evidence="2 3">
    <name type="scientific">Perkinsus chesapeaki</name>
    <name type="common">Clam parasite</name>
    <name type="synonym">Perkinsus andrewsi</name>
    <dbReference type="NCBI Taxonomy" id="330153"/>
    <lineage>
        <taxon>Eukaryota</taxon>
        <taxon>Sar</taxon>
        <taxon>Alveolata</taxon>
        <taxon>Perkinsozoa</taxon>
        <taxon>Perkinsea</taxon>
        <taxon>Perkinsida</taxon>
        <taxon>Perkinsidae</taxon>
        <taxon>Perkinsus</taxon>
    </lineage>
</organism>
<keyword evidence="1" id="KW-0732">Signal</keyword>
<dbReference type="EMBL" id="JAAPAO010000682">
    <property type="protein sequence ID" value="KAF4655049.1"/>
    <property type="molecule type" value="Genomic_DNA"/>
</dbReference>
<proteinExistence type="predicted"/>
<sequence length="254" mass="28832">MYLVSVQAYILWSLCWYTGHSQPVSGSMYCEAGHMGFLHFGNDDVGLMLMGPKSSFAVPSTTYTIDNKTGFITFDAPALREDAYRSYPFVKHLWNLTYDKVEDQILLNHPNAKGPIPFAKEYCEVGSDSTHHLRRLTESGNLTNKIFCNSSDQGRKGVHARFGFDHGNIPFQAFMKAQQGALSLYDDYELRDGPSDDLKLVWSETINNHTTVDVIPFMEFSTRIYYNTKLDKLNVSSTSSKDFWVFEPHSSCTI</sequence>
<comment type="caution">
    <text evidence="2">The sequence shown here is derived from an EMBL/GenBank/DDBJ whole genome shotgun (WGS) entry which is preliminary data.</text>
</comment>
<feature type="signal peptide" evidence="1">
    <location>
        <begin position="1"/>
        <end position="21"/>
    </location>
</feature>
<protein>
    <submittedName>
        <fullName evidence="2">Uncharacterized protein</fullName>
    </submittedName>
</protein>
<evidence type="ECO:0000313" key="3">
    <source>
        <dbReference type="Proteomes" id="UP000591131"/>
    </source>
</evidence>
<dbReference type="Proteomes" id="UP000591131">
    <property type="component" value="Unassembled WGS sequence"/>
</dbReference>
<reference evidence="2 3" key="1">
    <citation type="submission" date="2020-04" db="EMBL/GenBank/DDBJ databases">
        <title>Perkinsus chesapeaki whole genome sequence.</title>
        <authorList>
            <person name="Bogema D.R."/>
        </authorList>
    </citation>
    <scope>NUCLEOTIDE SEQUENCE [LARGE SCALE GENOMIC DNA]</scope>
    <source>
        <strain evidence="2">ATCC PRA-425</strain>
    </source>
</reference>
<evidence type="ECO:0000256" key="1">
    <source>
        <dbReference type="SAM" id="SignalP"/>
    </source>
</evidence>
<name>A0A7J6L7A0_PERCH</name>
<dbReference type="AlphaFoldDB" id="A0A7J6L7A0"/>
<gene>
    <name evidence="2" type="ORF">FOL47_009624</name>
</gene>
<accession>A0A7J6L7A0</accession>
<keyword evidence="3" id="KW-1185">Reference proteome</keyword>
<feature type="chain" id="PRO_5029916132" evidence="1">
    <location>
        <begin position="22"/>
        <end position="254"/>
    </location>
</feature>